<sequence length="163" mass="17677">MTKRILALLFLSLSSTPLFAQQESLESLTRKQGLRNQYLHNDTAQAIINLYGRRQGGGVSWIVGSALAAARIATAPSNNQVVGGGYVVQENTNNGALAFVFAAPFAAYGAGKLLHYSNGKLEMVLTNYAAGKPLARSLRRKLKPRFFNQPIIDYKPVEAVPAK</sequence>
<dbReference type="RefSeq" id="WP_129920547.1">
    <property type="nucleotide sequence ID" value="NZ_SEWE01000012.1"/>
</dbReference>
<evidence type="ECO:0000313" key="4">
    <source>
        <dbReference type="Proteomes" id="UP000294155"/>
    </source>
</evidence>
<dbReference type="EMBL" id="SEWE01000119">
    <property type="protein sequence ID" value="RYU72685.1"/>
    <property type="molecule type" value="Genomic_DNA"/>
</dbReference>
<organism evidence="2 4">
    <name type="scientific">Hymenobacter persicinus</name>
    <dbReference type="NCBI Taxonomy" id="2025506"/>
    <lineage>
        <taxon>Bacteria</taxon>
        <taxon>Pseudomonadati</taxon>
        <taxon>Bacteroidota</taxon>
        <taxon>Cytophagia</taxon>
        <taxon>Cytophagales</taxon>
        <taxon>Hymenobacteraceae</taxon>
        <taxon>Hymenobacter</taxon>
    </lineage>
</organism>
<gene>
    <name evidence="3" type="ORF">EWM57_07630</name>
    <name evidence="2" type="ORF">EWM57_20855</name>
</gene>
<accession>A0A4Q5L614</accession>
<dbReference type="OrthoDB" id="878396at2"/>
<dbReference type="Proteomes" id="UP000294155">
    <property type="component" value="Unassembled WGS sequence"/>
</dbReference>
<evidence type="ECO:0000313" key="2">
    <source>
        <dbReference type="EMBL" id="RYU72685.1"/>
    </source>
</evidence>
<keyword evidence="1" id="KW-0732">Signal</keyword>
<dbReference type="AlphaFoldDB" id="A0A4Q5L614"/>
<reference evidence="2 4" key="1">
    <citation type="submission" date="2019-02" db="EMBL/GenBank/DDBJ databases">
        <title>Bacterial novel species isolated from soil.</title>
        <authorList>
            <person name="Jung H.-Y."/>
        </authorList>
    </citation>
    <scope>NUCLEOTIDE SEQUENCE [LARGE SCALE GENOMIC DNA]</scope>
    <source>
        <strain evidence="2 4">1-3-3-3</strain>
    </source>
</reference>
<feature type="chain" id="PRO_5044608295" evidence="1">
    <location>
        <begin position="21"/>
        <end position="163"/>
    </location>
</feature>
<feature type="signal peptide" evidence="1">
    <location>
        <begin position="1"/>
        <end position="20"/>
    </location>
</feature>
<proteinExistence type="predicted"/>
<keyword evidence="4" id="KW-1185">Reference proteome</keyword>
<name>A0A4Q5L614_9BACT</name>
<dbReference type="EMBL" id="SEWE01000012">
    <property type="protein sequence ID" value="RYU80715.1"/>
    <property type="molecule type" value="Genomic_DNA"/>
</dbReference>
<evidence type="ECO:0000313" key="3">
    <source>
        <dbReference type="EMBL" id="RYU80715.1"/>
    </source>
</evidence>
<evidence type="ECO:0000256" key="1">
    <source>
        <dbReference type="SAM" id="SignalP"/>
    </source>
</evidence>
<protein>
    <submittedName>
        <fullName evidence="2">Uncharacterized protein</fullName>
    </submittedName>
</protein>
<comment type="caution">
    <text evidence="2">The sequence shown here is derived from an EMBL/GenBank/DDBJ whole genome shotgun (WGS) entry which is preliminary data.</text>
</comment>